<proteinExistence type="predicted"/>
<name>A0A2N3NH32_9PEZI</name>
<dbReference type="InterPro" id="IPR018712">
    <property type="entry name" value="Tle1-like_cat"/>
</dbReference>
<dbReference type="STRING" id="41688.A0A2N3NH32"/>
<dbReference type="InParanoid" id="A0A2N3NH32"/>
<evidence type="ECO:0000256" key="1">
    <source>
        <dbReference type="SAM" id="MobiDB-lite"/>
    </source>
</evidence>
<organism evidence="3 4">
    <name type="scientific">Lomentospora prolificans</name>
    <dbReference type="NCBI Taxonomy" id="41688"/>
    <lineage>
        <taxon>Eukaryota</taxon>
        <taxon>Fungi</taxon>
        <taxon>Dikarya</taxon>
        <taxon>Ascomycota</taxon>
        <taxon>Pezizomycotina</taxon>
        <taxon>Sordariomycetes</taxon>
        <taxon>Hypocreomycetidae</taxon>
        <taxon>Microascales</taxon>
        <taxon>Microascaceae</taxon>
        <taxon>Lomentospora</taxon>
    </lineage>
</organism>
<evidence type="ECO:0000313" key="4">
    <source>
        <dbReference type="Proteomes" id="UP000233524"/>
    </source>
</evidence>
<protein>
    <recommendedName>
        <fullName evidence="2">T6SS Phospholipase effector Tle1-like catalytic domain-containing protein</fullName>
    </recommendedName>
</protein>
<gene>
    <name evidence="3" type="ORF">jhhlp_001731</name>
</gene>
<dbReference type="Proteomes" id="UP000233524">
    <property type="component" value="Unassembled WGS sequence"/>
</dbReference>
<evidence type="ECO:0000313" key="3">
    <source>
        <dbReference type="EMBL" id="PKS11743.1"/>
    </source>
</evidence>
<accession>A0A2N3NH32</accession>
<dbReference type="OrthoDB" id="3162439at2759"/>
<dbReference type="AlphaFoldDB" id="A0A2N3NH32"/>
<evidence type="ECO:0000259" key="2">
    <source>
        <dbReference type="Pfam" id="PF09994"/>
    </source>
</evidence>
<dbReference type="Pfam" id="PF09994">
    <property type="entry name" value="T6SS_Tle1-like_cat"/>
    <property type="match status" value="1"/>
</dbReference>
<comment type="caution">
    <text evidence="3">The sequence shown here is derived from an EMBL/GenBank/DDBJ whole genome shotgun (WGS) entry which is preliminary data.</text>
</comment>
<feature type="compositionally biased region" description="Basic residues" evidence="1">
    <location>
        <begin position="240"/>
        <end position="249"/>
    </location>
</feature>
<dbReference type="PANTHER" id="PTHR33840">
    <property type="match status" value="1"/>
</dbReference>
<dbReference type="EMBL" id="NLAX01000005">
    <property type="protein sequence ID" value="PKS11743.1"/>
    <property type="molecule type" value="Genomic_DNA"/>
</dbReference>
<sequence>MDPTEKEQSSAASSLGIPACSGLENAEPKKLILCFDGTGNKFTGSNADTNVVKILNKLDRNDPNQYHYYQSKAFTPRLANAAAGIGTYDINEKSVNKSWFGEMRSNISQTIDQAVGTTFDAHVMAGYRFLMRYYDPGDKIYMFGFSRGAFTAKFLARMIHTVGLLCKGNEEMVPFAFRLYQRYLAGEIEDFKVDQVKRRAESAAGPSAGLGAGHAEEEADDVPPLAAEPIDGADGNPEARKRKPKNHGRRFKMARDEITAFSNTFCRKEKTIRRGKQVETNIKVYFLGMWDCVNSVSVMERETPVPVPVKGTAHYVRHAVAVDERRVKFKPALLAQDMRCRTHDHEDIKEVWFPGCHGDVGGGWPAVANNALDTNKVEDMTGYDRVKNFWRTRKAKVASENAGNDLFQMSDLSLAWMIRELELVGNKDPAAAVKWCSSVKGFKRRFQKRKEQALRGFIHDGLQYSSGTGFFTVTLWKIMEWWPFITRWEMEKNEWVNVRFPLNGGAARDIPRDAVFHESVYWRLNNDPKYKPKNNHGGRLEPCLKHKKKVAQFYPVADDEDTDPDHRTYILASTD</sequence>
<feature type="domain" description="T6SS Phospholipase effector Tle1-like catalytic" evidence="2">
    <location>
        <begin position="29"/>
        <end position="420"/>
    </location>
</feature>
<reference evidence="3 4" key="1">
    <citation type="journal article" date="2017" name="G3 (Bethesda)">
        <title>First Draft Genome Sequence of the Pathogenic Fungus Lomentospora prolificans (Formerly Scedosporium prolificans).</title>
        <authorList>
            <person name="Luo R."/>
            <person name="Zimin A."/>
            <person name="Workman R."/>
            <person name="Fan Y."/>
            <person name="Pertea G."/>
            <person name="Grossman N."/>
            <person name="Wear M.P."/>
            <person name="Jia B."/>
            <person name="Miller H."/>
            <person name="Casadevall A."/>
            <person name="Timp W."/>
            <person name="Zhang S.X."/>
            <person name="Salzberg S.L."/>
        </authorList>
    </citation>
    <scope>NUCLEOTIDE SEQUENCE [LARGE SCALE GENOMIC DNA]</scope>
    <source>
        <strain evidence="3 4">JHH-5317</strain>
    </source>
</reference>
<keyword evidence="4" id="KW-1185">Reference proteome</keyword>
<dbReference type="PANTHER" id="PTHR33840:SF2">
    <property type="entry name" value="TLE1 PHOSPHOLIPASE DOMAIN-CONTAINING PROTEIN"/>
    <property type="match status" value="1"/>
</dbReference>
<feature type="region of interest" description="Disordered" evidence="1">
    <location>
        <begin position="204"/>
        <end position="249"/>
    </location>
</feature>
<dbReference type="FunCoup" id="A0A2N3NH32">
    <property type="interactions" value="17"/>
</dbReference>
<dbReference type="VEuPathDB" id="FungiDB:jhhlp_001731"/>